<sequence length="270" mass="28590">MRNDVFRPLPVSLARTLTLTAGVTALVLAPGQTLAGPNAGGTLIVSLCEGICYTDTDQSDYCGVSSITRCEDGIVHAEQDETFLWSIYAAFPDGSAPRLAGVSLGVDYDSESTIVLGWDMCGDFQLTDQDWPAPGSGTAVTFIDAREDHLTELYWFAGYNYSFYAQDTSFDLIPHPSQGANFASDDVPSILDPVAELGSMGWGAVDGYLPCPTPLATGACCIGGDCIVLSEPECALQNGTYLADGVPCDPNPCVVPVVSKSWGQVKGTYR</sequence>
<dbReference type="Proteomes" id="UP000739538">
    <property type="component" value="Unassembled WGS sequence"/>
</dbReference>
<protein>
    <recommendedName>
        <fullName evidence="4">Secreted protein</fullName>
    </recommendedName>
</protein>
<accession>A0A956NCP5</accession>
<evidence type="ECO:0000313" key="3">
    <source>
        <dbReference type="Proteomes" id="UP000739538"/>
    </source>
</evidence>
<reference evidence="2" key="1">
    <citation type="submission" date="2020-04" db="EMBL/GenBank/DDBJ databases">
        <authorList>
            <person name="Zhang T."/>
        </authorList>
    </citation>
    <scope>NUCLEOTIDE SEQUENCE</scope>
    <source>
        <strain evidence="2">HKST-UBA02</strain>
    </source>
</reference>
<dbReference type="EMBL" id="JAGQHS010000066">
    <property type="protein sequence ID" value="MCA9756767.1"/>
    <property type="molecule type" value="Genomic_DNA"/>
</dbReference>
<proteinExistence type="predicted"/>
<name>A0A956NCP5_UNCEI</name>
<keyword evidence="1" id="KW-0732">Signal</keyword>
<evidence type="ECO:0000256" key="1">
    <source>
        <dbReference type="SAM" id="SignalP"/>
    </source>
</evidence>
<comment type="caution">
    <text evidence="2">The sequence shown here is derived from an EMBL/GenBank/DDBJ whole genome shotgun (WGS) entry which is preliminary data.</text>
</comment>
<evidence type="ECO:0000313" key="2">
    <source>
        <dbReference type="EMBL" id="MCA9756767.1"/>
    </source>
</evidence>
<evidence type="ECO:0008006" key="4">
    <source>
        <dbReference type="Google" id="ProtNLM"/>
    </source>
</evidence>
<dbReference type="AlphaFoldDB" id="A0A956NCP5"/>
<reference evidence="2" key="2">
    <citation type="journal article" date="2021" name="Microbiome">
        <title>Successional dynamics and alternative stable states in a saline activated sludge microbial community over 9 years.</title>
        <authorList>
            <person name="Wang Y."/>
            <person name="Ye J."/>
            <person name="Ju F."/>
            <person name="Liu L."/>
            <person name="Boyd J.A."/>
            <person name="Deng Y."/>
            <person name="Parks D.H."/>
            <person name="Jiang X."/>
            <person name="Yin X."/>
            <person name="Woodcroft B.J."/>
            <person name="Tyson G.W."/>
            <person name="Hugenholtz P."/>
            <person name="Polz M.F."/>
            <person name="Zhang T."/>
        </authorList>
    </citation>
    <scope>NUCLEOTIDE SEQUENCE</scope>
    <source>
        <strain evidence="2">HKST-UBA02</strain>
    </source>
</reference>
<organism evidence="2 3">
    <name type="scientific">Eiseniibacteriota bacterium</name>
    <dbReference type="NCBI Taxonomy" id="2212470"/>
    <lineage>
        <taxon>Bacteria</taxon>
        <taxon>Candidatus Eiseniibacteriota</taxon>
    </lineage>
</organism>
<feature type="signal peptide" evidence="1">
    <location>
        <begin position="1"/>
        <end position="35"/>
    </location>
</feature>
<feature type="chain" id="PRO_5038005410" description="Secreted protein" evidence="1">
    <location>
        <begin position="36"/>
        <end position="270"/>
    </location>
</feature>
<gene>
    <name evidence="2" type="ORF">KDA27_13260</name>
</gene>